<keyword evidence="1" id="KW-0614">Plasmid</keyword>
<sequence length="101" mass="12516">MRAKFFRFQFVMKVLYKLLNFEIQNNKEKRKQKFRKSKNRDFQFNKFQNQIPHKKSKISPENLEFLKTIFSKKSSKNVRYFIVIYITKKIHAHTLSFHLVR</sequence>
<protein>
    <submittedName>
        <fullName evidence="1">Uncharacterized protein</fullName>
    </submittedName>
</protein>
<gene>
    <name evidence="2" type="ORF">FLM80_32595</name>
    <name evidence="1" type="ORF">FPG91_31015</name>
</gene>
<reference evidence="1" key="1">
    <citation type="submission" date="2019-07" db="EMBL/GenBank/DDBJ databases">
        <title>Draft genome sequence of Bacillus thuringiensis strain PT02.</title>
        <authorList>
            <person name="Nguyen H."/>
            <person name="Nguyen L.N."/>
            <person name="Nguyen H.T.T."/>
            <person name="Nguyen D.V."/>
            <person name="Le H.T.T."/>
        </authorList>
    </citation>
    <scope>NUCLEOTIDE SEQUENCE</scope>
    <source>
        <strain evidence="1">PT02</strain>
        <plasmid evidence="1">unnamed23</plasmid>
    </source>
</reference>
<dbReference type="EMBL" id="VIGY01000084">
    <property type="protein sequence ID" value="MDN7081689.1"/>
    <property type="molecule type" value="Genomic_DNA"/>
</dbReference>
<geneLocation type="plasmid" evidence="1">
    <name>unnamed23</name>
</geneLocation>
<dbReference type="AlphaFoldDB" id="A0A643LGC7"/>
<dbReference type="EMBL" id="VLPO01000186">
    <property type="protein sequence ID" value="KAB1342661.1"/>
    <property type="molecule type" value="Genomic_DNA"/>
</dbReference>
<comment type="caution">
    <text evidence="1">The sequence shown here is derived from an EMBL/GenBank/DDBJ whole genome shotgun (WGS) entry which is preliminary data.</text>
</comment>
<accession>A0A643LGC7</accession>
<name>A0A643LGC7_BACTU</name>
<evidence type="ECO:0000313" key="1">
    <source>
        <dbReference type="EMBL" id="KAB1342661.1"/>
    </source>
</evidence>
<proteinExistence type="predicted"/>
<reference evidence="2" key="2">
    <citation type="submission" date="2019-07" db="EMBL/GenBank/DDBJ databases">
        <title>Draft Genome Sequence of Bacillus thuringiensis Strain S906, an Isolate Toxic for Coleopteran and Lepidopteran.</title>
        <authorList>
            <person name="Grynberg P."/>
            <person name="Martins E.S."/>
            <person name="Queiroz P.R."/>
            <person name="Togawa R.C."/>
            <person name="Martins N.F."/>
            <person name="Praca L.B."/>
            <person name="Fiuza V."/>
            <person name="Ramos F."/>
            <person name="Silva E."/>
            <person name="Monnerat R.G."/>
        </authorList>
    </citation>
    <scope>NUCLEOTIDE SEQUENCE</scope>
    <source>
        <strain evidence="2">S906</strain>
    </source>
</reference>
<evidence type="ECO:0000313" key="2">
    <source>
        <dbReference type="EMBL" id="MDN7081689.1"/>
    </source>
</evidence>
<organism evidence="1">
    <name type="scientific">Bacillus thuringiensis</name>
    <dbReference type="NCBI Taxonomy" id="1428"/>
    <lineage>
        <taxon>Bacteria</taxon>
        <taxon>Bacillati</taxon>
        <taxon>Bacillota</taxon>
        <taxon>Bacilli</taxon>
        <taxon>Bacillales</taxon>
        <taxon>Bacillaceae</taxon>
        <taxon>Bacillus</taxon>
        <taxon>Bacillus cereus group</taxon>
    </lineage>
</organism>
<dbReference type="Proteomes" id="UP001168357">
    <property type="component" value="Unassembled WGS sequence"/>
</dbReference>